<dbReference type="EMBL" id="BONY01000034">
    <property type="protein sequence ID" value="GIH07158.1"/>
    <property type="molecule type" value="Genomic_DNA"/>
</dbReference>
<name>A0A8J3QAE3_9ACTN</name>
<evidence type="ECO:0000313" key="1">
    <source>
        <dbReference type="EMBL" id="GIH07158.1"/>
    </source>
</evidence>
<proteinExistence type="predicted"/>
<dbReference type="Proteomes" id="UP000612899">
    <property type="component" value="Unassembled WGS sequence"/>
</dbReference>
<evidence type="ECO:0000313" key="2">
    <source>
        <dbReference type="Proteomes" id="UP000612899"/>
    </source>
</evidence>
<accession>A0A8J3QAE3</accession>
<keyword evidence="2" id="KW-1185">Reference proteome</keyword>
<gene>
    <name evidence="1" type="ORF">Rhe02_52250</name>
</gene>
<organism evidence="1 2">
    <name type="scientific">Rhizocola hellebori</name>
    <dbReference type="NCBI Taxonomy" id="1392758"/>
    <lineage>
        <taxon>Bacteria</taxon>
        <taxon>Bacillati</taxon>
        <taxon>Actinomycetota</taxon>
        <taxon>Actinomycetes</taxon>
        <taxon>Micromonosporales</taxon>
        <taxon>Micromonosporaceae</taxon>
        <taxon>Rhizocola</taxon>
    </lineage>
</organism>
<sequence>MLKLLVMMALCLRVIVGPATAFGVMFRLLGERMPSAVAGMLDLRERERDSYSGSRSRS</sequence>
<reference evidence="1" key="1">
    <citation type="submission" date="2021-01" db="EMBL/GenBank/DDBJ databases">
        <title>Whole genome shotgun sequence of Rhizocola hellebori NBRC 109834.</title>
        <authorList>
            <person name="Komaki H."/>
            <person name="Tamura T."/>
        </authorList>
    </citation>
    <scope>NUCLEOTIDE SEQUENCE</scope>
    <source>
        <strain evidence="1">NBRC 109834</strain>
    </source>
</reference>
<dbReference type="AlphaFoldDB" id="A0A8J3QAE3"/>
<comment type="caution">
    <text evidence="1">The sequence shown here is derived from an EMBL/GenBank/DDBJ whole genome shotgun (WGS) entry which is preliminary data.</text>
</comment>
<protein>
    <submittedName>
        <fullName evidence="1">Uncharacterized protein</fullName>
    </submittedName>
</protein>